<evidence type="ECO:0000256" key="13">
    <source>
        <dbReference type="SAM" id="Phobius"/>
    </source>
</evidence>
<keyword evidence="11 13" id="KW-0472">Membrane</keyword>
<gene>
    <name evidence="14" type="ORF">PCC6912_18740</name>
</gene>
<feature type="transmembrane region" description="Helical" evidence="13">
    <location>
        <begin position="196"/>
        <end position="219"/>
    </location>
</feature>
<dbReference type="Pfam" id="PF01554">
    <property type="entry name" value="MatE"/>
    <property type="match status" value="2"/>
</dbReference>
<dbReference type="GO" id="GO:0006811">
    <property type="term" value="P:monoatomic ion transport"/>
    <property type="evidence" value="ECO:0007669"/>
    <property type="project" value="UniProtKB-KW"/>
</dbReference>
<accession>A0A3S1A2Y8</accession>
<evidence type="ECO:0000256" key="2">
    <source>
        <dbReference type="ARBA" id="ARBA00004651"/>
    </source>
</evidence>
<dbReference type="CDD" id="cd13131">
    <property type="entry name" value="MATE_NorM_like"/>
    <property type="match status" value="1"/>
</dbReference>
<dbReference type="PANTHER" id="PTHR43298:SF2">
    <property type="entry name" value="FMN_FAD EXPORTER YEEO-RELATED"/>
    <property type="match status" value="1"/>
</dbReference>
<feature type="transmembrane region" description="Helical" evidence="13">
    <location>
        <begin position="321"/>
        <end position="341"/>
    </location>
</feature>
<dbReference type="GO" id="GO:0005886">
    <property type="term" value="C:plasma membrane"/>
    <property type="evidence" value="ECO:0007669"/>
    <property type="project" value="UniProtKB-SubCell"/>
</dbReference>
<sequence>MAPKTFAKSNIRIEIQEFLKLAVPLASAQVAQAAVGFADTLIMGHLGQQTLAAGGLASTTFQFLLNTIGGVVMAVSPLVAEAYGAGRKTQIEQIARQGLWLSLLFGIPMMFLIGHLDSVMILLGQAQQTVALADEYLDFILWGTFPALGFAMLRSYVSALSQARPVMTIVILGTLVNVTGNYILGFGKFGFPRMDLAGLGLASALSFWVMFLLLLGYTLKHQQLKDYQFLQNFHRLTPQILQKLVWVGIPIAVTITLEFGLFTVITYFMGLLGTEVLAAHQIVFQTMVVIFMVPLGMSFATTARVGIWFGQQNLEGARRAGYISISMAVVFMTLTGIILLTYPQQVVGIYLDIHNPENANVLKLAVPMLMIAALAQLLDGVQKTAMGALYGLQDTRVPMLLSLLAFWGVGLTSGYLLGFYFALGGVGLWIGQSIGVAIAGVIFLWRFHKLTSVYMPTLKIR</sequence>
<keyword evidence="10" id="KW-0406">Ion transport</keyword>
<keyword evidence="9 13" id="KW-1133">Transmembrane helix</keyword>
<feature type="transmembrane region" description="Helical" evidence="13">
    <location>
        <begin position="282"/>
        <end position="309"/>
    </location>
</feature>
<evidence type="ECO:0000256" key="6">
    <source>
        <dbReference type="ARBA" id="ARBA00022449"/>
    </source>
</evidence>
<comment type="function">
    <text evidence="1">Multidrug efflux pump.</text>
</comment>
<organism evidence="14 15">
    <name type="scientific">Chlorogloeopsis fritschii PCC 6912</name>
    <dbReference type="NCBI Taxonomy" id="211165"/>
    <lineage>
        <taxon>Bacteria</taxon>
        <taxon>Bacillati</taxon>
        <taxon>Cyanobacteriota</taxon>
        <taxon>Cyanophyceae</taxon>
        <taxon>Nostocales</taxon>
        <taxon>Chlorogloeopsidaceae</taxon>
        <taxon>Chlorogloeopsis</taxon>
    </lineage>
</organism>
<dbReference type="RefSeq" id="WP_016873330.1">
    <property type="nucleotide sequence ID" value="NZ_AJLN01000040.1"/>
</dbReference>
<evidence type="ECO:0000256" key="3">
    <source>
        <dbReference type="ARBA" id="ARBA00010199"/>
    </source>
</evidence>
<feature type="transmembrane region" description="Helical" evidence="13">
    <location>
        <begin position="399"/>
        <end position="423"/>
    </location>
</feature>
<name>A0A3S1A2Y8_CHLFR</name>
<evidence type="ECO:0000256" key="11">
    <source>
        <dbReference type="ARBA" id="ARBA00023136"/>
    </source>
</evidence>
<feature type="transmembrane region" description="Helical" evidence="13">
    <location>
        <begin position="136"/>
        <end position="153"/>
    </location>
</feature>
<dbReference type="GO" id="GO:0015297">
    <property type="term" value="F:antiporter activity"/>
    <property type="evidence" value="ECO:0007669"/>
    <property type="project" value="UniProtKB-KW"/>
</dbReference>
<evidence type="ECO:0000313" key="15">
    <source>
        <dbReference type="Proteomes" id="UP000268857"/>
    </source>
</evidence>
<evidence type="ECO:0000256" key="1">
    <source>
        <dbReference type="ARBA" id="ARBA00003408"/>
    </source>
</evidence>
<comment type="caution">
    <text evidence="14">The sequence shown here is derived from an EMBL/GenBank/DDBJ whole genome shotgun (WGS) entry which is preliminary data.</text>
</comment>
<evidence type="ECO:0000256" key="7">
    <source>
        <dbReference type="ARBA" id="ARBA00022475"/>
    </source>
</evidence>
<protein>
    <recommendedName>
        <fullName evidence="4">Probable multidrug resistance protein NorM</fullName>
    </recommendedName>
    <alternativeName>
        <fullName evidence="12">Multidrug-efflux transporter</fullName>
    </alternativeName>
</protein>
<feature type="transmembrane region" description="Helical" evidence="13">
    <location>
        <begin position="98"/>
        <end position="116"/>
    </location>
</feature>
<comment type="subcellular location">
    <subcellularLocation>
        <location evidence="2">Cell membrane</location>
        <topology evidence="2">Multi-pass membrane protein</topology>
    </subcellularLocation>
</comment>
<feature type="transmembrane region" description="Helical" evidence="13">
    <location>
        <begin position="165"/>
        <end position="184"/>
    </location>
</feature>
<dbReference type="AlphaFoldDB" id="A0A3S1A2Y8"/>
<reference evidence="14 15" key="1">
    <citation type="journal article" date="2019" name="Genome Biol. Evol.">
        <title>Day and night: Metabolic profiles and evolutionary relationships of six axenic non-marine cyanobacteria.</title>
        <authorList>
            <person name="Will S.E."/>
            <person name="Henke P."/>
            <person name="Boedeker C."/>
            <person name="Huang S."/>
            <person name="Brinkmann H."/>
            <person name="Rohde M."/>
            <person name="Jarek M."/>
            <person name="Friedl T."/>
            <person name="Seufert S."/>
            <person name="Schumacher M."/>
            <person name="Overmann J."/>
            <person name="Neumann-Schaal M."/>
            <person name="Petersen J."/>
        </authorList>
    </citation>
    <scope>NUCLEOTIDE SEQUENCE [LARGE SCALE GENOMIC DNA]</scope>
    <source>
        <strain evidence="14 15">PCC 6912</strain>
    </source>
</reference>
<evidence type="ECO:0000256" key="10">
    <source>
        <dbReference type="ARBA" id="ARBA00023065"/>
    </source>
</evidence>
<keyword evidence="6" id="KW-0050">Antiport</keyword>
<dbReference type="InterPro" id="IPR048279">
    <property type="entry name" value="MdtK-like"/>
</dbReference>
<feature type="transmembrane region" description="Helical" evidence="13">
    <location>
        <begin position="244"/>
        <end position="270"/>
    </location>
</feature>
<dbReference type="NCBIfam" id="TIGR00797">
    <property type="entry name" value="matE"/>
    <property type="match status" value="1"/>
</dbReference>
<keyword evidence="5" id="KW-0813">Transport</keyword>
<evidence type="ECO:0000313" key="14">
    <source>
        <dbReference type="EMBL" id="RUR84280.1"/>
    </source>
</evidence>
<feature type="transmembrane region" description="Helical" evidence="13">
    <location>
        <begin position="21"/>
        <end position="43"/>
    </location>
</feature>
<dbReference type="STRING" id="211165.GCA_000317285_00763"/>
<feature type="transmembrane region" description="Helical" evidence="13">
    <location>
        <begin position="361"/>
        <end position="378"/>
    </location>
</feature>
<proteinExistence type="inferred from homology"/>
<evidence type="ECO:0000256" key="5">
    <source>
        <dbReference type="ARBA" id="ARBA00022448"/>
    </source>
</evidence>
<dbReference type="InterPro" id="IPR050222">
    <property type="entry name" value="MATE_MdtK"/>
</dbReference>
<dbReference type="PIRSF" id="PIRSF006603">
    <property type="entry name" value="DinF"/>
    <property type="match status" value="1"/>
</dbReference>
<comment type="similarity">
    <text evidence="3">Belongs to the multi antimicrobial extrusion (MATE) (TC 2.A.66.1) family.</text>
</comment>
<dbReference type="PANTHER" id="PTHR43298">
    <property type="entry name" value="MULTIDRUG RESISTANCE PROTEIN NORM-RELATED"/>
    <property type="match status" value="1"/>
</dbReference>
<dbReference type="EMBL" id="RSCJ01000005">
    <property type="protein sequence ID" value="RUR84280.1"/>
    <property type="molecule type" value="Genomic_DNA"/>
</dbReference>
<dbReference type="GO" id="GO:0042910">
    <property type="term" value="F:xenobiotic transmembrane transporter activity"/>
    <property type="evidence" value="ECO:0007669"/>
    <property type="project" value="InterPro"/>
</dbReference>
<evidence type="ECO:0000256" key="9">
    <source>
        <dbReference type="ARBA" id="ARBA00022989"/>
    </source>
</evidence>
<dbReference type="OrthoDB" id="9780160at2"/>
<dbReference type="Proteomes" id="UP000268857">
    <property type="component" value="Unassembled WGS sequence"/>
</dbReference>
<feature type="transmembrane region" description="Helical" evidence="13">
    <location>
        <begin position="429"/>
        <end position="447"/>
    </location>
</feature>
<evidence type="ECO:0000256" key="4">
    <source>
        <dbReference type="ARBA" id="ARBA00020268"/>
    </source>
</evidence>
<evidence type="ECO:0000256" key="8">
    <source>
        <dbReference type="ARBA" id="ARBA00022692"/>
    </source>
</evidence>
<evidence type="ECO:0000256" key="12">
    <source>
        <dbReference type="ARBA" id="ARBA00031636"/>
    </source>
</evidence>
<feature type="transmembrane region" description="Helical" evidence="13">
    <location>
        <begin position="63"/>
        <end position="86"/>
    </location>
</feature>
<keyword evidence="7" id="KW-1003">Cell membrane</keyword>
<keyword evidence="8 13" id="KW-0812">Transmembrane</keyword>
<dbReference type="InterPro" id="IPR002528">
    <property type="entry name" value="MATE_fam"/>
</dbReference>
<keyword evidence="15" id="KW-1185">Reference proteome</keyword>